<evidence type="ECO:0000313" key="2">
    <source>
        <dbReference type="Proteomes" id="UP000178953"/>
    </source>
</evidence>
<dbReference type="OrthoDB" id="7192174at2"/>
<protein>
    <recommendedName>
        <fullName evidence="3">Class I SAM-dependent methyltransferase</fullName>
    </recommendedName>
</protein>
<proteinExistence type="predicted"/>
<comment type="caution">
    <text evidence="1">The sequence shown here is derived from an EMBL/GenBank/DDBJ whole genome shotgun (WGS) entry which is preliminary data.</text>
</comment>
<keyword evidence="2" id="KW-1185">Reference proteome</keyword>
<dbReference type="InterPro" id="IPR029063">
    <property type="entry name" value="SAM-dependent_MTases_sf"/>
</dbReference>
<dbReference type="Gene3D" id="3.40.50.150">
    <property type="entry name" value="Vaccinia Virus protein VP39"/>
    <property type="match status" value="1"/>
</dbReference>
<evidence type="ECO:0000313" key="1">
    <source>
        <dbReference type="EMBL" id="OFJ55416.1"/>
    </source>
</evidence>
<dbReference type="EMBL" id="MCHX01000003">
    <property type="protein sequence ID" value="OFJ55416.1"/>
    <property type="molecule type" value="Genomic_DNA"/>
</dbReference>
<dbReference type="SUPFAM" id="SSF53335">
    <property type="entry name" value="S-adenosyl-L-methionine-dependent methyltransferases"/>
    <property type="match status" value="1"/>
</dbReference>
<reference evidence="1 2" key="1">
    <citation type="submission" date="2016-09" db="EMBL/GenBank/DDBJ databases">
        <title>genome sequence of Mycobacterium sp. 739 SCH.</title>
        <authorList>
            <person name="Greninger A.L."/>
            <person name="Qin X."/>
            <person name="Jerome K."/>
            <person name="Vora S."/>
            <person name="Quinn K."/>
        </authorList>
    </citation>
    <scope>NUCLEOTIDE SEQUENCE [LARGE SCALE GENOMIC DNA]</scope>
    <source>
        <strain evidence="1 2">SCH</strain>
    </source>
</reference>
<organism evidence="1 2">
    <name type="scientific">Mycolicibacterium grossiae</name>
    <dbReference type="NCBI Taxonomy" id="1552759"/>
    <lineage>
        <taxon>Bacteria</taxon>
        <taxon>Bacillati</taxon>
        <taxon>Actinomycetota</taxon>
        <taxon>Actinomycetes</taxon>
        <taxon>Mycobacteriales</taxon>
        <taxon>Mycobacteriaceae</taxon>
        <taxon>Mycolicibacterium</taxon>
    </lineage>
</organism>
<accession>A0A1E8QAH9</accession>
<name>A0A1E8QAH9_9MYCO</name>
<sequence>MGVTDAVTKFDVYRGMGRWFVNGFMDRHVLTMVAIIDSVQRERGVRGGVAEIGVHQGKFFIGLHLLQRRSEKSVAIDVFDDQELNIDKSGRGNLRRFRRNLRVWSSEGEVVIKKGDSTKLTPEALGELADGRIRLFSVDGGHTEDIVLSDMRLADAVLAEGGVVVADDVFNQAWPGVAGGTMRYLDGDANLVPFAVGFNKVLFTQPEHVESYQGALVAQFEDRPWRLTHKRSTFAGHSVVVLGPRSVGDLLFRNEQAEDFWRDTYRSVVDGARRRRQSLVAGGTHTGSGH</sequence>
<dbReference type="Proteomes" id="UP000178953">
    <property type="component" value="Unassembled WGS sequence"/>
</dbReference>
<dbReference type="Pfam" id="PF13578">
    <property type="entry name" value="Methyltransf_24"/>
    <property type="match status" value="1"/>
</dbReference>
<gene>
    <name evidence="1" type="ORF">BEL07_01810</name>
</gene>
<dbReference type="RefSeq" id="WP_070351406.1">
    <property type="nucleotide sequence ID" value="NZ_MCHX01000003.1"/>
</dbReference>
<evidence type="ECO:0008006" key="3">
    <source>
        <dbReference type="Google" id="ProtNLM"/>
    </source>
</evidence>
<dbReference type="AlphaFoldDB" id="A0A1E8QAH9"/>